<reference evidence="1 3" key="1">
    <citation type="submission" date="2017-11" db="EMBL/GenBank/DDBJ databases">
        <title>The genome of Rhizophagus clarus HR1 reveals common genetic basis of auxotrophy among arbuscular mycorrhizal fungi.</title>
        <authorList>
            <person name="Kobayashi Y."/>
        </authorList>
    </citation>
    <scope>NUCLEOTIDE SEQUENCE [LARGE SCALE GENOMIC DNA]</scope>
    <source>
        <strain evidence="1 3">HR1</strain>
    </source>
</reference>
<evidence type="ECO:0000313" key="3">
    <source>
        <dbReference type="Proteomes" id="UP000247702"/>
    </source>
</evidence>
<dbReference type="AlphaFoldDB" id="A0A2Z6S8I7"/>
<keyword evidence="3" id="KW-1185">Reference proteome</keyword>
<name>A0A2Z6S8I7_9GLOM</name>
<protein>
    <submittedName>
        <fullName evidence="1">Uncharacterized protein</fullName>
    </submittedName>
</protein>
<reference evidence="2" key="2">
    <citation type="submission" date="2019-10" db="EMBL/GenBank/DDBJ databases">
        <title>Conservation and host-specific expression of non-tandemly repeated heterogenous ribosome RNA gene in arbuscular mycorrhizal fungi.</title>
        <authorList>
            <person name="Maeda T."/>
            <person name="Kobayashi Y."/>
            <person name="Nakagawa T."/>
            <person name="Ezawa T."/>
            <person name="Yamaguchi K."/>
            <person name="Bino T."/>
            <person name="Nishimoto Y."/>
            <person name="Shigenobu S."/>
            <person name="Kawaguchi M."/>
        </authorList>
    </citation>
    <scope>NUCLEOTIDE SEQUENCE</scope>
    <source>
        <strain evidence="2">HR1</strain>
    </source>
</reference>
<gene>
    <name evidence="2" type="ORF">RCL2_002606500</name>
    <name evidence="1" type="ORF">RclHR1_03920008</name>
</gene>
<comment type="caution">
    <text evidence="1">The sequence shown here is derived from an EMBL/GenBank/DDBJ whole genome shotgun (WGS) entry which is preliminary data.</text>
</comment>
<evidence type="ECO:0000313" key="2">
    <source>
        <dbReference type="EMBL" id="GES99572.1"/>
    </source>
</evidence>
<sequence>MQLTSLTFSALRSITVATAGAAEFFNNFADYRIDLSLLQYKLKASTQQIVAANILKTICYLSTAAFLNTVIFPTLDQVSREMEKRINVINKSHQLKIKAAINKKKSICIDLPDDSPKMEIDMDAPH</sequence>
<organism evidence="1 3">
    <name type="scientific">Rhizophagus clarus</name>
    <dbReference type="NCBI Taxonomy" id="94130"/>
    <lineage>
        <taxon>Eukaryota</taxon>
        <taxon>Fungi</taxon>
        <taxon>Fungi incertae sedis</taxon>
        <taxon>Mucoromycota</taxon>
        <taxon>Glomeromycotina</taxon>
        <taxon>Glomeromycetes</taxon>
        <taxon>Glomerales</taxon>
        <taxon>Glomeraceae</taxon>
        <taxon>Rhizophagus</taxon>
    </lineage>
</organism>
<dbReference type="Proteomes" id="UP000247702">
    <property type="component" value="Unassembled WGS sequence"/>
</dbReference>
<dbReference type="Proteomes" id="UP000615446">
    <property type="component" value="Unassembled WGS sequence"/>
</dbReference>
<dbReference type="EMBL" id="BLAL01000281">
    <property type="protein sequence ID" value="GES99572.1"/>
    <property type="molecule type" value="Genomic_DNA"/>
</dbReference>
<dbReference type="EMBL" id="BEXD01003246">
    <property type="protein sequence ID" value="GBC00639.1"/>
    <property type="molecule type" value="Genomic_DNA"/>
</dbReference>
<accession>A0A2Z6S8I7</accession>
<proteinExistence type="predicted"/>
<evidence type="ECO:0000313" key="1">
    <source>
        <dbReference type="EMBL" id="GBC00639.1"/>
    </source>
</evidence>